<dbReference type="CDD" id="cd00022">
    <property type="entry name" value="BIR"/>
    <property type="match status" value="1"/>
</dbReference>
<evidence type="ECO:0000313" key="6">
    <source>
        <dbReference type="EMBL" id="WAR09250.1"/>
    </source>
</evidence>
<dbReference type="InterPro" id="IPR050784">
    <property type="entry name" value="IAP"/>
</dbReference>
<keyword evidence="3" id="KW-0862">Zinc</keyword>
<dbReference type="PANTHER" id="PTHR10044:SF139">
    <property type="entry name" value="DEATH-ASSOCIATED INHIBITOR OF APOPTOSIS 2"/>
    <property type="match status" value="1"/>
</dbReference>
<dbReference type="Gene3D" id="3.30.40.10">
    <property type="entry name" value="Zinc/RING finger domain, C3HC4 (zinc finger)"/>
    <property type="match status" value="1"/>
</dbReference>
<dbReference type="SUPFAM" id="SSF57924">
    <property type="entry name" value="Inhibitor of apoptosis (IAP) repeat"/>
    <property type="match status" value="2"/>
</dbReference>
<gene>
    <name evidence="6" type="ORF">MAR_019208</name>
</gene>
<evidence type="ECO:0000256" key="4">
    <source>
        <dbReference type="PROSITE-ProRule" id="PRU00175"/>
    </source>
</evidence>
<dbReference type="InterPro" id="IPR001370">
    <property type="entry name" value="BIR_rpt"/>
</dbReference>
<dbReference type="EMBL" id="CP111017">
    <property type="protein sequence ID" value="WAR09250.1"/>
    <property type="molecule type" value="Genomic_DNA"/>
</dbReference>
<dbReference type="Proteomes" id="UP001164746">
    <property type="component" value="Chromosome 6"/>
</dbReference>
<dbReference type="InterPro" id="IPR001841">
    <property type="entry name" value="Znf_RING"/>
</dbReference>
<dbReference type="SMART" id="SM00238">
    <property type="entry name" value="BIR"/>
    <property type="match status" value="1"/>
</dbReference>
<dbReference type="PANTHER" id="PTHR10044">
    <property type="entry name" value="INHIBITOR OF APOPTOSIS"/>
    <property type="match status" value="1"/>
</dbReference>
<keyword evidence="2 4" id="KW-0479">Metal-binding</keyword>
<dbReference type="Pfam" id="PF13920">
    <property type="entry name" value="zf-C3HC4_3"/>
    <property type="match status" value="1"/>
</dbReference>
<evidence type="ECO:0000313" key="7">
    <source>
        <dbReference type="Proteomes" id="UP001164746"/>
    </source>
</evidence>
<protein>
    <submittedName>
        <fullName evidence="6">BIR7B-like protein</fullName>
    </submittedName>
</protein>
<keyword evidence="7" id="KW-1185">Reference proteome</keyword>
<sequence>MNAIYSRLTPSCYNSLNLQKKVANSLTRKKPCKTDTFLKEYCPCKILEGPDIAHGDLCCFCCNNIICPTPGDDPWMSHATFARFPHCMNVIAEKGIDFINRAYSMENNGVWAPSIVQRGAIAVIANIRERRFEPGREVQIYEDNPQGKRLKGKFQAGVTLNPETACQELGLFDKMGGEDTSRRVQDSVRCYHCGGGLRNWEPGDDPMVEHAKWYPACHHVLITKEKMFFRKVEDGDNPEDDTPPMRETMEEENQKLKRLIICQICLHNEHDTVFRPCGHLVVCKDCASVLSTCNSCGKSIEDKIQIKRS</sequence>
<evidence type="ECO:0000256" key="3">
    <source>
        <dbReference type="ARBA" id="ARBA00022833"/>
    </source>
</evidence>
<dbReference type="PROSITE" id="PS50143">
    <property type="entry name" value="BIR_REPEAT_2"/>
    <property type="match status" value="1"/>
</dbReference>
<evidence type="ECO:0000259" key="5">
    <source>
        <dbReference type="PROSITE" id="PS50089"/>
    </source>
</evidence>
<reference evidence="6" key="1">
    <citation type="submission" date="2022-11" db="EMBL/GenBank/DDBJ databases">
        <title>Centuries of genome instability and evolution in soft-shell clam transmissible cancer (bioRxiv).</title>
        <authorList>
            <person name="Hart S.F.M."/>
            <person name="Yonemitsu M.A."/>
            <person name="Giersch R.M."/>
            <person name="Beal B.F."/>
            <person name="Arriagada G."/>
            <person name="Davis B.W."/>
            <person name="Ostrander E.A."/>
            <person name="Goff S.P."/>
            <person name="Metzger M.J."/>
        </authorList>
    </citation>
    <scope>NUCLEOTIDE SEQUENCE</scope>
    <source>
        <strain evidence="6">MELC-2E11</strain>
        <tissue evidence="6">Siphon/mantle</tissue>
    </source>
</reference>
<dbReference type="PROSITE" id="PS50089">
    <property type="entry name" value="ZF_RING_2"/>
    <property type="match status" value="1"/>
</dbReference>
<evidence type="ECO:0000256" key="2">
    <source>
        <dbReference type="ARBA" id="ARBA00022771"/>
    </source>
</evidence>
<evidence type="ECO:0000256" key="1">
    <source>
        <dbReference type="ARBA" id="ARBA00006672"/>
    </source>
</evidence>
<comment type="similarity">
    <text evidence="1">Belongs to the IAP family.</text>
</comment>
<dbReference type="InterPro" id="IPR013083">
    <property type="entry name" value="Znf_RING/FYVE/PHD"/>
</dbReference>
<feature type="domain" description="RING-type" evidence="5">
    <location>
        <begin position="262"/>
        <end position="296"/>
    </location>
</feature>
<accession>A0ABY7EJD9</accession>
<name>A0ABY7EJD9_MYAAR</name>
<dbReference type="Pfam" id="PF00653">
    <property type="entry name" value="BIR"/>
    <property type="match status" value="1"/>
</dbReference>
<dbReference type="Gene3D" id="1.10.1170.10">
    <property type="entry name" value="Inhibitor Of Apoptosis Protein (2mihbC-IAP-1), Chain A"/>
    <property type="match status" value="2"/>
</dbReference>
<proteinExistence type="inferred from homology"/>
<keyword evidence="2 4" id="KW-0863">Zinc-finger</keyword>
<organism evidence="6 7">
    <name type="scientific">Mya arenaria</name>
    <name type="common">Soft-shell clam</name>
    <dbReference type="NCBI Taxonomy" id="6604"/>
    <lineage>
        <taxon>Eukaryota</taxon>
        <taxon>Metazoa</taxon>
        <taxon>Spiralia</taxon>
        <taxon>Lophotrochozoa</taxon>
        <taxon>Mollusca</taxon>
        <taxon>Bivalvia</taxon>
        <taxon>Autobranchia</taxon>
        <taxon>Heteroconchia</taxon>
        <taxon>Euheterodonta</taxon>
        <taxon>Imparidentia</taxon>
        <taxon>Neoheterodontei</taxon>
        <taxon>Myida</taxon>
        <taxon>Myoidea</taxon>
        <taxon>Myidae</taxon>
        <taxon>Mya</taxon>
    </lineage>
</organism>